<keyword evidence="1" id="KW-1133">Transmembrane helix</keyword>
<accession>A0A1Z4M324</accession>
<organism evidence="2 3">
    <name type="scientific">Calothrix parasitica NIES-267</name>
    <dbReference type="NCBI Taxonomy" id="1973488"/>
    <lineage>
        <taxon>Bacteria</taxon>
        <taxon>Bacillati</taxon>
        <taxon>Cyanobacteriota</taxon>
        <taxon>Cyanophyceae</taxon>
        <taxon>Nostocales</taxon>
        <taxon>Calotrichaceae</taxon>
        <taxon>Calothrix</taxon>
    </lineage>
</organism>
<gene>
    <name evidence="2" type="ORF">NIES267_73250</name>
</gene>
<keyword evidence="2" id="KW-0614">Plasmid</keyword>
<keyword evidence="1" id="KW-0812">Transmembrane</keyword>
<feature type="transmembrane region" description="Helical" evidence="1">
    <location>
        <begin position="12"/>
        <end position="34"/>
    </location>
</feature>
<evidence type="ECO:0000256" key="1">
    <source>
        <dbReference type="SAM" id="Phobius"/>
    </source>
</evidence>
<dbReference type="EMBL" id="AP018229">
    <property type="protein sequence ID" value="BAY87801.1"/>
    <property type="molecule type" value="Genomic_DNA"/>
</dbReference>
<evidence type="ECO:0000313" key="2">
    <source>
        <dbReference type="EMBL" id="BAY87801.1"/>
    </source>
</evidence>
<evidence type="ECO:0000313" key="3">
    <source>
        <dbReference type="Proteomes" id="UP000218418"/>
    </source>
</evidence>
<keyword evidence="3" id="KW-1185">Reference proteome</keyword>
<sequence length="234" mass="26364">MSFLEPKERSLLPTFVVGTSIVQLILFLLVIITFGKINDISRAKIPTLVELNDGTTARIAPSKERSSKAISVFTGKTMYLLMSWNSILQPSQDNPAAQKQDKGVEVGGAKVPTATWKASFALSEDFRPTFLKELANLVPKEVFDSTTQTILQIRHLGEPEKIREDKWRQDMVANLIILTESGKQTSKAISFNKTIFIRRIETPILPERATELQKTVYKARKDGLEIYRIQDLAQ</sequence>
<protein>
    <submittedName>
        <fullName evidence="2">Uncharacterized protein</fullName>
    </submittedName>
</protein>
<proteinExistence type="predicted"/>
<dbReference type="AlphaFoldDB" id="A0A1Z4M324"/>
<reference evidence="2 3" key="1">
    <citation type="submission" date="2017-06" db="EMBL/GenBank/DDBJ databases">
        <title>Genome sequencing of cyanobaciteial culture collection at National Institute for Environmental Studies (NIES).</title>
        <authorList>
            <person name="Hirose Y."/>
            <person name="Shimura Y."/>
            <person name="Fujisawa T."/>
            <person name="Nakamura Y."/>
            <person name="Kawachi M."/>
        </authorList>
    </citation>
    <scope>NUCLEOTIDE SEQUENCE [LARGE SCALE GENOMIC DNA]</scope>
    <source>
        <strain evidence="2 3">NIES-267</strain>
        <plasmid evidence="3">Plasmid2 dna</plasmid>
    </source>
</reference>
<name>A0A1Z4M324_9CYAN</name>
<keyword evidence="1" id="KW-0472">Membrane</keyword>
<dbReference type="Proteomes" id="UP000218418">
    <property type="component" value="Plasmid plasmid2"/>
</dbReference>
<geneLocation type="plasmid" evidence="3">
    <name>Plasmid2 dna</name>
</geneLocation>